<reference evidence="1 2" key="2">
    <citation type="submission" date="2018-11" db="EMBL/GenBank/DDBJ databases">
        <authorList>
            <consortium name="Pathogen Informatics"/>
        </authorList>
    </citation>
    <scope>NUCLEOTIDE SEQUENCE [LARGE SCALE GENOMIC DNA]</scope>
</reference>
<sequence length="59" mass="6777">MKRISCLFYRHHTCRLLWIKWNEKRLLRSAAVSSSTSVDVVKLHSNRCTGLTASSSLID</sequence>
<evidence type="ECO:0000313" key="3">
    <source>
        <dbReference type="WBParaSite" id="OFLC_0001489001-mRNA-1"/>
    </source>
</evidence>
<dbReference type="EMBL" id="UZAJ01041315">
    <property type="protein sequence ID" value="VDP19392.1"/>
    <property type="molecule type" value="Genomic_DNA"/>
</dbReference>
<evidence type="ECO:0000313" key="1">
    <source>
        <dbReference type="EMBL" id="VDP19392.1"/>
    </source>
</evidence>
<dbReference type="WBParaSite" id="OFLC_0001489001-mRNA-1">
    <property type="protein sequence ID" value="OFLC_0001489001-mRNA-1"/>
    <property type="gene ID" value="OFLC_0001489001"/>
</dbReference>
<gene>
    <name evidence="1" type="ORF">OFLC_LOCUS14879</name>
</gene>
<organism evidence="3">
    <name type="scientific">Onchocerca flexuosa</name>
    <dbReference type="NCBI Taxonomy" id="387005"/>
    <lineage>
        <taxon>Eukaryota</taxon>
        <taxon>Metazoa</taxon>
        <taxon>Ecdysozoa</taxon>
        <taxon>Nematoda</taxon>
        <taxon>Chromadorea</taxon>
        <taxon>Rhabditida</taxon>
        <taxon>Spirurina</taxon>
        <taxon>Spiruromorpha</taxon>
        <taxon>Filarioidea</taxon>
        <taxon>Onchocercidae</taxon>
        <taxon>Onchocerca</taxon>
    </lineage>
</organism>
<evidence type="ECO:0000313" key="2">
    <source>
        <dbReference type="Proteomes" id="UP000267606"/>
    </source>
</evidence>
<keyword evidence="2" id="KW-1185">Reference proteome</keyword>
<name>A0A183I567_9BILA</name>
<dbReference type="STRING" id="387005.A0A183I567"/>
<dbReference type="AlphaFoldDB" id="A0A183I567"/>
<proteinExistence type="predicted"/>
<protein>
    <submittedName>
        <fullName evidence="3">Secreted protein</fullName>
    </submittedName>
</protein>
<reference evidence="3" key="1">
    <citation type="submission" date="2016-06" db="UniProtKB">
        <authorList>
            <consortium name="WormBaseParasite"/>
        </authorList>
    </citation>
    <scope>IDENTIFICATION</scope>
</reference>
<dbReference type="Proteomes" id="UP000267606">
    <property type="component" value="Unassembled WGS sequence"/>
</dbReference>
<accession>A0A183I567</accession>